<evidence type="ECO:0000259" key="1">
    <source>
        <dbReference type="Pfam" id="PF13173"/>
    </source>
</evidence>
<evidence type="ECO:0000313" key="4">
    <source>
        <dbReference type="Proteomes" id="UP000777784"/>
    </source>
</evidence>
<proteinExistence type="predicted"/>
<dbReference type="SUPFAM" id="SSF52540">
    <property type="entry name" value="P-loop containing nucleoside triphosphate hydrolases"/>
    <property type="match status" value="1"/>
</dbReference>
<reference evidence="3" key="1">
    <citation type="submission" date="2021-05" db="EMBL/GenBank/DDBJ databases">
        <title>Energy efficiency and biological interactions define the core microbiome of deep oligotrophic groundwater.</title>
        <authorList>
            <person name="Mehrshad M."/>
            <person name="Lopez-Fernandez M."/>
            <person name="Bell E."/>
            <person name="Bernier-Latmani R."/>
            <person name="Bertilsson S."/>
            <person name="Dopson M."/>
        </authorList>
    </citation>
    <scope>NUCLEOTIDE SEQUENCE</scope>
    <source>
        <strain evidence="3">Modern_marine.mb.64</strain>
    </source>
</reference>
<dbReference type="InterPro" id="IPR025420">
    <property type="entry name" value="DUF4143"/>
</dbReference>
<dbReference type="PANTHER" id="PTHR33295">
    <property type="entry name" value="ATPASE"/>
    <property type="match status" value="1"/>
</dbReference>
<feature type="domain" description="AAA" evidence="1">
    <location>
        <begin position="17"/>
        <end position="152"/>
    </location>
</feature>
<dbReference type="Gene3D" id="3.40.50.300">
    <property type="entry name" value="P-loop containing nucleotide triphosphate hydrolases"/>
    <property type="match status" value="1"/>
</dbReference>
<dbReference type="InterPro" id="IPR041682">
    <property type="entry name" value="AAA_14"/>
</dbReference>
<organism evidence="3 4">
    <name type="scientific">Eiseniibacteriota bacterium</name>
    <dbReference type="NCBI Taxonomy" id="2212470"/>
    <lineage>
        <taxon>Bacteria</taxon>
        <taxon>Candidatus Eiseniibacteriota</taxon>
    </lineage>
</organism>
<evidence type="ECO:0000313" key="3">
    <source>
        <dbReference type="EMBL" id="MBU2690455.1"/>
    </source>
</evidence>
<dbReference type="EMBL" id="JAHJDP010000031">
    <property type="protein sequence ID" value="MBU2690455.1"/>
    <property type="molecule type" value="Genomic_DNA"/>
</dbReference>
<evidence type="ECO:0000259" key="2">
    <source>
        <dbReference type="Pfam" id="PF13635"/>
    </source>
</evidence>
<sequence length="441" mass="49914">MKRDIYAELLKWKGSSNRKPLVLRGARQTGKTFILKAFGASEYAQVHYFNFEKQAELDSLFARDLNPERILRDLSRYQRKPIKPQSDLVIFDEIQASNNALNSLKYFQEEAGDIHVAAAGSLLGSRISSPRSFPVGKVDFLNLHPMTVPEFLDAVGESRYRKLLEEKTDLTPLPEIFHNDLLDLLRRFYFVGGMPEAVQLYCDGGDMDSVRQVQRNILDAYTLDFAKHAPAHDIPKLSQIWESIPSQLARENRKFVFSAVHPSARARDYEDAIIWLENAGLIQRAFCVEAPKHPLKGCADPRSFKVYALDVGLLGALAEVPAGILTQGDPLFSAYEGAFVESFVAQHLHSSLDLPLYYWRSSGKRAEVDFLFEMESGILPLEAKAGVNPKSKSLRSYDEQFSPPILIRTTLLNLKRDARILNVPLYALFRLRDFAARAISY</sequence>
<dbReference type="InterPro" id="IPR027417">
    <property type="entry name" value="P-loop_NTPase"/>
</dbReference>
<protein>
    <submittedName>
        <fullName evidence="3">AAA family ATPase</fullName>
    </submittedName>
</protein>
<dbReference type="Pfam" id="PF13173">
    <property type="entry name" value="AAA_14"/>
    <property type="match status" value="1"/>
</dbReference>
<dbReference type="Pfam" id="PF13635">
    <property type="entry name" value="DUF4143"/>
    <property type="match status" value="1"/>
</dbReference>
<gene>
    <name evidence="3" type="ORF">KJ970_05960</name>
</gene>
<dbReference type="PANTHER" id="PTHR33295:SF7">
    <property type="entry name" value="ATPASE"/>
    <property type="match status" value="1"/>
</dbReference>
<feature type="domain" description="DUF4143" evidence="2">
    <location>
        <begin position="224"/>
        <end position="386"/>
    </location>
</feature>
<dbReference type="Proteomes" id="UP000777784">
    <property type="component" value="Unassembled WGS sequence"/>
</dbReference>
<comment type="caution">
    <text evidence="3">The sequence shown here is derived from an EMBL/GenBank/DDBJ whole genome shotgun (WGS) entry which is preliminary data.</text>
</comment>
<dbReference type="AlphaFoldDB" id="A0A948RT02"/>
<accession>A0A948RT02</accession>
<name>A0A948RT02_UNCEI</name>